<gene>
    <name evidence="2" type="ordered locus">Sked_35980</name>
</gene>
<keyword evidence="1" id="KW-0472">Membrane</keyword>
<keyword evidence="1" id="KW-1133">Transmembrane helix</keyword>
<dbReference type="RefSeq" id="WP_012868552.1">
    <property type="nucleotide sequence ID" value="NC_013521.1"/>
</dbReference>
<name>D1BFI1_SANKS</name>
<dbReference type="STRING" id="446469.Sked_35980"/>
<evidence type="ECO:0008006" key="4">
    <source>
        <dbReference type="Google" id="ProtNLM"/>
    </source>
</evidence>
<proteinExistence type="predicted"/>
<feature type="transmembrane region" description="Helical" evidence="1">
    <location>
        <begin position="241"/>
        <end position="263"/>
    </location>
</feature>
<dbReference type="KEGG" id="ske:Sked_35980"/>
<keyword evidence="1" id="KW-0812">Transmembrane</keyword>
<dbReference type="EMBL" id="CP001819">
    <property type="protein sequence ID" value="ACZ23484.1"/>
    <property type="molecule type" value="Genomic_DNA"/>
</dbReference>
<dbReference type="HOGENOM" id="CLU_1084374_0_0_11"/>
<organism evidence="2 3">
    <name type="scientific">Sanguibacter keddieii (strain ATCC 51767 / DSM 10542 / NCFB 3025 / ST-74)</name>
    <dbReference type="NCBI Taxonomy" id="446469"/>
    <lineage>
        <taxon>Bacteria</taxon>
        <taxon>Bacillati</taxon>
        <taxon>Actinomycetota</taxon>
        <taxon>Actinomycetes</taxon>
        <taxon>Micrococcales</taxon>
        <taxon>Sanguibacteraceae</taxon>
        <taxon>Sanguibacter</taxon>
    </lineage>
</organism>
<dbReference type="AlphaFoldDB" id="D1BFI1"/>
<sequence>MSPAPVSTTGTPGRSDVVLTLQQQPAGDVRGPFGRIFGRDPVVPGARGAFERATGARQVARLLDGLGPGWVAVHSVPLGGRPSDAGHVAVGPPGLLVVTSAHHRVKNVFVAGHEVFVNREKVTTMAVAETAADKVQSAVRTASGVAVDATPVIVFVDPKRLVVREKPARTRVFSDLFLRRRLRRLSPTLAETDLEAVQTAVVADDTWATPPTTVTPEQAERFGQLERSARTARRLRSTWRWVAAVVLLSATLLVVQGVALGIIG</sequence>
<evidence type="ECO:0000313" key="3">
    <source>
        <dbReference type="Proteomes" id="UP000000322"/>
    </source>
</evidence>
<protein>
    <recommendedName>
        <fullName evidence="4">NERD domain-containing protein</fullName>
    </recommendedName>
</protein>
<dbReference type="OrthoDB" id="5793358at2"/>
<reference evidence="2 3" key="1">
    <citation type="journal article" date="2009" name="Stand. Genomic Sci.">
        <title>Complete genome sequence of Sanguibacter keddieii type strain (ST-74).</title>
        <authorList>
            <person name="Ivanova N."/>
            <person name="Sikorski J."/>
            <person name="Sims D."/>
            <person name="Brettin T."/>
            <person name="Detter J.C."/>
            <person name="Han C."/>
            <person name="Lapidus A."/>
            <person name="Copeland A."/>
            <person name="Glavina Del Rio T."/>
            <person name="Nolan M."/>
            <person name="Chen F."/>
            <person name="Lucas S."/>
            <person name="Tice H."/>
            <person name="Cheng J.F."/>
            <person name="Bruce D."/>
            <person name="Goodwin L."/>
            <person name="Pitluck S."/>
            <person name="Pati A."/>
            <person name="Mavromatis K."/>
            <person name="Chen A."/>
            <person name="Palaniappan K."/>
            <person name="D'haeseleer P."/>
            <person name="Chain P."/>
            <person name="Bristow J."/>
            <person name="Eisen J.A."/>
            <person name="Markowitz V."/>
            <person name="Hugenholtz P."/>
            <person name="Goker M."/>
            <person name="Pukall R."/>
            <person name="Klenk H.P."/>
            <person name="Kyrpides N.C."/>
        </authorList>
    </citation>
    <scope>NUCLEOTIDE SEQUENCE [LARGE SCALE GENOMIC DNA]</scope>
    <source>
        <strain evidence="3">ATCC 51767 / DSM 10542 / NCFB 3025 / ST-74</strain>
    </source>
</reference>
<accession>D1BFI1</accession>
<keyword evidence="3" id="KW-1185">Reference proteome</keyword>
<evidence type="ECO:0000313" key="2">
    <source>
        <dbReference type="EMBL" id="ACZ23484.1"/>
    </source>
</evidence>
<dbReference type="Proteomes" id="UP000000322">
    <property type="component" value="Chromosome"/>
</dbReference>
<evidence type="ECO:0000256" key="1">
    <source>
        <dbReference type="SAM" id="Phobius"/>
    </source>
</evidence>